<dbReference type="EMBL" id="CP049801">
    <property type="protein sequence ID" value="QIO06348.1"/>
    <property type="molecule type" value="Genomic_DNA"/>
</dbReference>
<reference evidence="1 2" key="1">
    <citation type="submission" date="2020-03" db="EMBL/GenBank/DDBJ databases">
        <authorList>
            <person name="Zhu W."/>
        </authorList>
    </citation>
    <scope>NUCLEOTIDE SEQUENCE [LARGE SCALE GENOMIC DNA]</scope>
    <source>
        <strain evidence="1 2">323-1</strain>
    </source>
</reference>
<dbReference type="AlphaFoldDB" id="A0A6G8RX18"/>
<proteinExistence type="predicted"/>
<dbReference type="Proteomes" id="UP000502297">
    <property type="component" value="Chromosome"/>
</dbReference>
<protein>
    <submittedName>
        <fullName evidence="1">GTPase</fullName>
    </submittedName>
</protein>
<evidence type="ECO:0000313" key="2">
    <source>
        <dbReference type="Proteomes" id="UP000502297"/>
    </source>
</evidence>
<dbReference type="KEGG" id="asha:G8E00_10495"/>
<sequence length="585" mass="68294">MIQERILEIFHFPTVLTRENLTFSEMNVDALSEWVSTLSIMQLGDTAQFVLTALYEISELQCSETLRFDLIQTLHPITESVLASLEKNFLNQGLFHSDRNEHIIELTTRLRIYFTVIYIDIARRSQQQITEQKISFFKFSQKRNLKTARILSTYYAFEQLARLLAQQQMLYSSALSNQWLMTHYLYAMAFRNQEHSININQLQGTNHIVKNIDQAYAQVLLLEILNTHQIRPTEIYSLYQCSYDWAHLVQILPRETSISRYIVDSTKDHPPVYNRKQHESFKPNIYIGTQALLEHINLTIQKDNAYLSNSEKIHLSTSLKLHLQNVLGTSSERRQERFEYSAQLQISFTLQTAHFYLSKAKNLYETVGMDNHLDFQTEATIQSEIASKDHSYLQQQLHVLDRQSKQLYTCAVLDISTQGYRVNWSDQEAPPHLRTGEFILMNETLQNKWKGGVIRWMKQTSHRTYELGLEVLAQVLCPCAVIIGNDRAKNHLNPALIIESLNTDKKTYTLILPNLPTFHEQQGIHLVIAEHDIKVYLLKTILMTQSFIQFDFELLNNEQQTIIDQLIHQQSIESNSHQDLWEALK</sequence>
<evidence type="ECO:0000313" key="1">
    <source>
        <dbReference type="EMBL" id="QIO06348.1"/>
    </source>
</evidence>
<accession>A0A6G8RX18</accession>
<dbReference type="RefSeq" id="WP_166009049.1">
    <property type="nucleotide sequence ID" value="NZ_CP049801.1"/>
</dbReference>
<keyword evidence="2" id="KW-1185">Reference proteome</keyword>
<name>A0A6G8RX18_9GAMM</name>
<gene>
    <name evidence="1" type="ORF">G8E00_10495</name>
</gene>
<organism evidence="1 2">
    <name type="scientific">Acinetobacter shaoyimingii</name>
    <dbReference type="NCBI Taxonomy" id="2715164"/>
    <lineage>
        <taxon>Bacteria</taxon>
        <taxon>Pseudomonadati</taxon>
        <taxon>Pseudomonadota</taxon>
        <taxon>Gammaproteobacteria</taxon>
        <taxon>Moraxellales</taxon>
        <taxon>Moraxellaceae</taxon>
        <taxon>Acinetobacter</taxon>
    </lineage>
</organism>